<comment type="caution">
    <text evidence="1">The sequence shown here is derived from an EMBL/GenBank/DDBJ whole genome shotgun (WGS) entry which is preliminary data.</text>
</comment>
<sequence>MKVAFTLRARWPPSPSPRWDGPRDRFPVPSPSAPGCSPRSSASHVNPAAAALPVGPPSPIDALPAETWRVLLERRDFGQRESQLAHLGGSCGTSASPARELRGMHTLYGDHHGQGYYRYSGYSSPPPPSSSPAGSGGSAGSPPTVLYGPSQDAMAAYPGRMGRQQHHAYVPSPYAAGAMTLQQQAPKDMVKPPYSYIALIAMAIQNAPEKKITLNGIYQFIMDRFPFYRENKQGWQNSIRHNLSLNECFVKVPRDDKKPGKGSFWTLDPDSVNMFDNGSYLRRRRRFKKKDSAKDGSKDEALRKAAAHSHADVEDKKPAIKINSGPCPNNNNNQTNAESHQAVTPKSEPIADACLLASCKYEARSSQLGQQLADQHAAGALVVDPSLSAFSVDSLMTRDQSAATDELAHYSRPGVLFQAAMSPCSSPAAPTSLGYACGSPGLYSDRCSQALGAPTDEALATGGPAGGTAAVGAADSAGQQHYAPSSRTAWYTMQQQLLDPGEAYAASNGFREVYAGSNATSGGQSSYQVGFPLNNGYQRSYTAGYDCTRY</sequence>
<name>A0AC60Q7K0_IXOPE</name>
<accession>A0AC60Q7K0</accession>
<evidence type="ECO:0000313" key="2">
    <source>
        <dbReference type="Proteomes" id="UP000805193"/>
    </source>
</evidence>
<organism evidence="1 2">
    <name type="scientific">Ixodes persulcatus</name>
    <name type="common">Taiga tick</name>
    <dbReference type="NCBI Taxonomy" id="34615"/>
    <lineage>
        <taxon>Eukaryota</taxon>
        <taxon>Metazoa</taxon>
        <taxon>Ecdysozoa</taxon>
        <taxon>Arthropoda</taxon>
        <taxon>Chelicerata</taxon>
        <taxon>Arachnida</taxon>
        <taxon>Acari</taxon>
        <taxon>Parasitiformes</taxon>
        <taxon>Ixodida</taxon>
        <taxon>Ixodoidea</taxon>
        <taxon>Ixodidae</taxon>
        <taxon>Ixodinae</taxon>
        <taxon>Ixodes</taxon>
    </lineage>
</organism>
<keyword evidence="2" id="KW-1185">Reference proteome</keyword>
<dbReference type="EMBL" id="JABSTQ010009372">
    <property type="protein sequence ID" value="KAG0429895.1"/>
    <property type="molecule type" value="Genomic_DNA"/>
</dbReference>
<evidence type="ECO:0000313" key="1">
    <source>
        <dbReference type="EMBL" id="KAG0429895.1"/>
    </source>
</evidence>
<protein>
    <submittedName>
        <fullName evidence="1">Uncharacterized protein</fullName>
    </submittedName>
</protein>
<gene>
    <name evidence="1" type="ORF">HPB47_023208</name>
</gene>
<proteinExistence type="predicted"/>
<reference evidence="1 2" key="1">
    <citation type="journal article" date="2020" name="Cell">
        <title>Large-Scale Comparative Analyses of Tick Genomes Elucidate Their Genetic Diversity and Vector Capacities.</title>
        <authorList>
            <consortium name="Tick Genome and Microbiome Consortium (TIGMIC)"/>
            <person name="Jia N."/>
            <person name="Wang J."/>
            <person name="Shi W."/>
            <person name="Du L."/>
            <person name="Sun Y."/>
            <person name="Zhan W."/>
            <person name="Jiang J.F."/>
            <person name="Wang Q."/>
            <person name="Zhang B."/>
            <person name="Ji P."/>
            <person name="Bell-Sakyi L."/>
            <person name="Cui X.M."/>
            <person name="Yuan T.T."/>
            <person name="Jiang B.G."/>
            <person name="Yang W.F."/>
            <person name="Lam T.T."/>
            <person name="Chang Q.C."/>
            <person name="Ding S.J."/>
            <person name="Wang X.J."/>
            <person name="Zhu J.G."/>
            <person name="Ruan X.D."/>
            <person name="Zhao L."/>
            <person name="Wei J.T."/>
            <person name="Ye R.Z."/>
            <person name="Que T.C."/>
            <person name="Du C.H."/>
            <person name="Zhou Y.H."/>
            <person name="Cheng J.X."/>
            <person name="Dai P.F."/>
            <person name="Guo W.B."/>
            <person name="Han X.H."/>
            <person name="Huang E.J."/>
            <person name="Li L.F."/>
            <person name="Wei W."/>
            <person name="Gao Y.C."/>
            <person name="Liu J.Z."/>
            <person name="Shao H.Z."/>
            <person name="Wang X."/>
            <person name="Wang C.C."/>
            <person name="Yang T.C."/>
            <person name="Huo Q.B."/>
            <person name="Li W."/>
            <person name="Chen H.Y."/>
            <person name="Chen S.E."/>
            <person name="Zhou L.G."/>
            <person name="Ni X.B."/>
            <person name="Tian J.H."/>
            <person name="Sheng Y."/>
            <person name="Liu T."/>
            <person name="Pan Y.S."/>
            <person name="Xia L.Y."/>
            <person name="Li J."/>
            <person name="Zhao F."/>
            <person name="Cao W.C."/>
        </authorList>
    </citation>
    <scope>NUCLEOTIDE SEQUENCE [LARGE SCALE GENOMIC DNA]</scope>
    <source>
        <strain evidence="1">Iper-2018</strain>
    </source>
</reference>
<dbReference type="Proteomes" id="UP000805193">
    <property type="component" value="Unassembled WGS sequence"/>
</dbReference>